<comment type="caution">
    <text evidence="1">The sequence shown here is derived from an EMBL/GenBank/DDBJ whole genome shotgun (WGS) entry which is preliminary data.</text>
</comment>
<keyword evidence="2" id="KW-1185">Reference proteome</keyword>
<gene>
    <name evidence="1" type="ORF">ACAOBT_LOCUS14858</name>
</gene>
<dbReference type="AlphaFoldDB" id="A0A9P0KX61"/>
<reference evidence="1" key="1">
    <citation type="submission" date="2022-03" db="EMBL/GenBank/DDBJ databases">
        <authorList>
            <person name="Sayadi A."/>
        </authorList>
    </citation>
    <scope>NUCLEOTIDE SEQUENCE</scope>
</reference>
<name>A0A9P0KX61_ACAOB</name>
<dbReference type="EMBL" id="CAKOFQ010006917">
    <property type="protein sequence ID" value="CAH1982148.1"/>
    <property type="molecule type" value="Genomic_DNA"/>
</dbReference>
<protein>
    <submittedName>
        <fullName evidence="1">Uncharacterized protein</fullName>
    </submittedName>
</protein>
<accession>A0A9P0KX61</accession>
<sequence length="141" mass="15716">MEYYKKKVWIVDFAVTNDNNIESTSRNKVEKYRELAQNLKEQWGLAQRFAVRRICVLYKHFRGTSPDTHIKLGFIIGSIPSNSSSAADGGLLASGTGAAGSSSALGRSEDVDHIPSCWSMKALASLRDDAMFTAWRLIMRK</sequence>
<proteinExistence type="predicted"/>
<evidence type="ECO:0000313" key="2">
    <source>
        <dbReference type="Proteomes" id="UP001152888"/>
    </source>
</evidence>
<dbReference type="Proteomes" id="UP001152888">
    <property type="component" value="Unassembled WGS sequence"/>
</dbReference>
<evidence type="ECO:0000313" key="1">
    <source>
        <dbReference type="EMBL" id="CAH1982148.1"/>
    </source>
</evidence>
<organism evidence="1 2">
    <name type="scientific">Acanthoscelides obtectus</name>
    <name type="common">Bean weevil</name>
    <name type="synonym">Bruchus obtectus</name>
    <dbReference type="NCBI Taxonomy" id="200917"/>
    <lineage>
        <taxon>Eukaryota</taxon>
        <taxon>Metazoa</taxon>
        <taxon>Ecdysozoa</taxon>
        <taxon>Arthropoda</taxon>
        <taxon>Hexapoda</taxon>
        <taxon>Insecta</taxon>
        <taxon>Pterygota</taxon>
        <taxon>Neoptera</taxon>
        <taxon>Endopterygota</taxon>
        <taxon>Coleoptera</taxon>
        <taxon>Polyphaga</taxon>
        <taxon>Cucujiformia</taxon>
        <taxon>Chrysomeloidea</taxon>
        <taxon>Chrysomelidae</taxon>
        <taxon>Bruchinae</taxon>
        <taxon>Bruchini</taxon>
        <taxon>Acanthoscelides</taxon>
    </lineage>
</organism>